<reference evidence="10 11" key="1">
    <citation type="submission" date="2024-03" db="EMBL/GenBank/DDBJ databases">
        <title>Aquirufa genome sequencing.</title>
        <authorList>
            <person name="Pitt A."/>
            <person name="Hahn M.W."/>
        </authorList>
    </citation>
    <scope>NUCLEOTIDE SEQUENCE [LARGE SCALE GENOMIC DNA]</scope>
    <source>
        <strain evidence="10 11">PLAD-142S6K</strain>
    </source>
</reference>
<dbReference type="InterPro" id="IPR058514">
    <property type="entry name" value="DUF8201"/>
</dbReference>
<dbReference type="EMBL" id="JBBKYA010000002">
    <property type="protein sequence ID" value="MFD3275447.1"/>
    <property type="molecule type" value="Genomic_DNA"/>
</dbReference>
<keyword evidence="3 10" id="KW-0328">Glycosyltransferase</keyword>
<feature type="transmembrane region" description="Helical" evidence="8">
    <location>
        <begin position="392"/>
        <end position="410"/>
    </location>
</feature>
<organism evidence="10 11">
    <name type="scientific">Aquirufa echingensis</name>
    <dbReference type="NCBI Taxonomy" id="3096516"/>
    <lineage>
        <taxon>Bacteria</taxon>
        <taxon>Pseudomonadati</taxon>
        <taxon>Bacteroidota</taxon>
        <taxon>Cytophagia</taxon>
        <taxon>Cytophagales</taxon>
        <taxon>Flectobacillaceae</taxon>
        <taxon>Aquirufa</taxon>
    </lineage>
</organism>
<evidence type="ECO:0000256" key="7">
    <source>
        <dbReference type="ARBA" id="ARBA00023136"/>
    </source>
</evidence>
<evidence type="ECO:0000313" key="11">
    <source>
        <dbReference type="Proteomes" id="UP001598114"/>
    </source>
</evidence>
<name>A0ABW6D595_9BACT</name>
<dbReference type="RefSeq" id="WP_377975393.1">
    <property type="nucleotide sequence ID" value="NZ_JBBKYA010000002.1"/>
</dbReference>
<protein>
    <submittedName>
        <fullName evidence="10">Glycosyltransferase family 39 protein</fullName>
        <ecNumber evidence="10">2.4.-.-</ecNumber>
    </submittedName>
</protein>
<gene>
    <name evidence="10" type="ORF">SKC38_04305</name>
</gene>
<dbReference type="Proteomes" id="UP001598114">
    <property type="component" value="Unassembled WGS sequence"/>
</dbReference>
<dbReference type="InterPro" id="IPR050297">
    <property type="entry name" value="LipidA_mod_glycosyltrf_83"/>
</dbReference>
<feature type="transmembrane region" description="Helical" evidence="8">
    <location>
        <begin position="245"/>
        <end position="274"/>
    </location>
</feature>
<evidence type="ECO:0000256" key="1">
    <source>
        <dbReference type="ARBA" id="ARBA00004651"/>
    </source>
</evidence>
<keyword evidence="7 8" id="KW-0472">Membrane</keyword>
<evidence type="ECO:0000256" key="5">
    <source>
        <dbReference type="ARBA" id="ARBA00022692"/>
    </source>
</evidence>
<comment type="caution">
    <text evidence="10">The sequence shown here is derived from an EMBL/GenBank/DDBJ whole genome shotgun (WGS) entry which is preliminary data.</text>
</comment>
<evidence type="ECO:0000256" key="4">
    <source>
        <dbReference type="ARBA" id="ARBA00022679"/>
    </source>
</evidence>
<accession>A0ABW6D595</accession>
<comment type="subcellular location">
    <subcellularLocation>
        <location evidence="1">Cell membrane</location>
        <topology evidence="1">Multi-pass membrane protein</topology>
    </subcellularLocation>
</comment>
<evidence type="ECO:0000259" key="9">
    <source>
        <dbReference type="Pfam" id="PF26626"/>
    </source>
</evidence>
<feature type="transmembrane region" description="Helical" evidence="8">
    <location>
        <begin position="200"/>
        <end position="216"/>
    </location>
</feature>
<keyword evidence="4 10" id="KW-0808">Transferase</keyword>
<dbReference type="EC" id="2.4.-.-" evidence="10"/>
<evidence type="ECO:0000313" key="10">
    <source>
        <dbReference type="EMBL" id="MFD3275447.1"/>
    </source>
</evidence>
<keyword evidence="5 8" id="KW-0812">Transmembrane</keyword>
<feature type="transmembrane region" description="Helical" evidence="8">
    <location>
        <begin position="48"/>
        <end position="72"/>
    </location>
</feature>
<keyword evidence="6 8" id="KW-1133">Transmembrane helix</keyword>
<dbReference type="PANTHER" id="PTHR33908:SF11">
    <property type="entry name" value="MEMBRANE PROTEIN"/>
    <property type="match status" value="1"/>
</dbReference>
<dbReference type="Pfam" id="PF26626">
    <property type="entry name" value="DUF8201"/>
    <property type="match status" value="1"/>
</dbReference>
<feature type="transmembrane region" description="Helical" evidence="8">
    <location>
        <begin position="280"/>
        <end position="300"/>
    </location>
</feature>
<evidence type="ECO:0000256" key="2">
    <source>
        <dbReference type="ARBA" id="ARBA00022475"/>
    </source>
</evidence>
<sequence>MILFILGFLLSISLWIPKGNISHWTIVFDAFIKACLAFSTAVYVGTEILSLFNALNTQNLWIAYGLACLLMGRRAWTTHQQTQFPPLPKLPKLGVGLLVLLSILLAEALYFPPNNYDSMSYHMARVAHWAQNGNVDFYPTGIARQLFSSPLAEYLILHSYLLQGSDLWANSFQWAALVINLLLIVRIIGHMGGHRIQQGLGVLVYLLNPMVIFQSTTTQNDLIAGFFVLASFYFLLEHKNKNNTLWLALAISLGALVKFTSLLFVLPLLLFHLSYLRKNIVPKVLISLPIALLILGPFLGRNQQTFGHVLGPKPESPMHIAVTNGKLSPAITYSNTLRTWATDWALPLGPWNRAVNDAVHQLHAVWGLPDNPVEGTYDAYVFNSMFGYTEDTAGNIVGSLLFLLAIAYGIKHRKSIPHVGFLLGISLLGFVLFCSFIRYNPMLARLLVGLYGIQAISIGYILGKFIPSAKAKYLIVLFILPWPWLFINKSKPILVAENLIRRWQHVPQQQLSKTDWQKIQNSPWYPELTTYYEKQGDQYRIKADLSESQRARIVDILLDSVQLQARPAAWQLTREANYFQNKLVNRGPYAEIRKRIQAKGYTRIGMAWGYDGMEYPWWVMMPGKHLVDVHADPSLAHTRNARTEWVECVISDFPILGPGWGTYQVEAIGPMYFIEFPKAVQVP</sequence>
<keyword evidence="11" id="KW-1185">Reference proteome</keyword>
<dbReference type="PANTHER" id="PTHR33908">
    <property type="entry name" value="MANNOSYLTRANSFERASE YKCB-RELATED"/>
    <property type="match status" value="1"/>
</dbReference>
<feature type="transmembrane region" description="Helical" evidence="8">
    <location>
        <begin position="93"/>
        <end position="111"/>
    </location>
</feature>
<feature type="transmembrane region" description="Helical" evidence="8">
    <location>
        <begin position="222"/>
        <end position="238"/>
    </location>
</feature>
<evidence type="ECO:0000256" key="6">
    <source>
        <dbReference type="ARBA" id="ARBA00022989"/>
    </source>
</evidence>
<dbReference type="GO" id="GO:0016757">
    <property type="term" value="F:glycosyltransferase activity"/>
    <property type="evidence" value="ECO:0007669"/>
    <property type="project" value="UniProtKB-KW"/>
</dbReference>
<evidence type="ECO:0000256" key="3">
    <source>
        <dbReference type="ARBA" id="ARBA00022676"/>
    </source>
</evidence>
<feature type="domain" description="DUF8201" evidence="9">
    <location>
        <begin position="1"/>
        <end position="312"/>
    </location>
</feature>
<feature type="transmembrane region" description="Helical" evidence="8">
    <location>
        <begin position="443"/>
        <end position="463"/>
    </location>
</feature>
<keyword evidence="2" id="KW-1003">Cell membrane</keyword>
<proteinExistence type="predicted"/>
<feature type="transmembrane region" description="Helical" evidence="8">
    <location>
        <begin position="416"/>
        <end position="436"/>
    </location>
</feature>
<evidence type="ECO:0000256" key="8">
    <source>
        <dbReference type="SAM" id="Phobius"/>
    </source>
</evidence>
<feature type="transmembrane region" description="Helical" evidence="8">
    <location>
        <begin position="167"/>
        <end position="188"/>
    </location>
</feature>